<dbReference type="RefSeq" id="XP_067481053.1">
    <property type="nucleotide sequence ID" value="XM_067622590.1"/>
</dbReference>
<dbReference type="GO" id="GO:0000287">
    <property type="term" value="F:magnesium ion binding"/>
    <property type="evidence" value="ECO:0007669"/>
    <property type="project" value="TreeGrafter"/>
</dbReference>
<evidence type="ECO:0000313" key="4">
    <source>
        <dbReference type="EMBL" id="OJJ73805.1"/>
    </source>
</evidence>
<dbReference type="OMA" id="FGTRWIN"/>
<sequence>MSDLIRSTTFQTPQEYYASFKSRPNLQNAFCDIDNESNLKAYLKLLKDSQTRNFVLDFGNDDAWCAVNLDQGDVAAMLRKPKPRCFGTRWINIWAPEQQKDLIKTLTNHYGVSERLQGLMCTDPVERPSKPQVPPEPQRNNFRSNNIDRSRRSPPDDVEGNALQNLRHPEEIAALAAFRGITFGNVIDQIWHFCSVDYGARYTCVGYNSLFVIPQTDQHNGRELPDGKRLWTWLILCDDGSVLTCQGTVICMQENPFPGLSGPSEKELQAVLGVVRRNIQLIFAGVSKQHFASSESDSLVTIRVRPLLEGGPEQVSIKQEDGPSLLFYYIFDDWVSSYALVAQREHKYGVSLNRLSADTVQRQDMLSKPEVDLVHELHRLGRQLAVLRRLYQSYELIMMRILQRQRLLRDEARSNRLPMAMGQSFAENDAGDTRHSTRDSFSFSTPDADVGVQLSPPAVARFERLLDRIKLYCLSEIESCLTEKENLTFLNFNLIALKDSQAVEKLTRITILLAKVTILFLPVSLMTGYFSTELRNVKGEYTINQYWVSFAVILFLSMVLLWIFGYASDTVEGKTIYQSLSRSFFRMSRDRVSHRRNETPGGTSHRS</sequence>
<dbReference type="OrthoDB" id="5430812at2759"/>
<dbReference type="PANTHER" id="PTHR46494:SF1">
    <property type="entry name" value="CORA FAMILY METAL ION TRANSPORTER (EUROFUNG)"/>
    <property type="match status" value="1"/>
</dbReference>
<evidence type="ECO:0000256" key="1">
    <source>
        <dbReference type="ARBA" id="ARBA00004651"/>
    </source>
</evidence>
<dbReference type="Proteomes" id="UP000184499">
    <property type="component" value="Unassembled WGS sequence"/>
</dbReference>
<dbReference type="STRING" id="767769.A0A1L9UPY4"/>
<dbReference type="SUPFAM" id="SSF143865">
    <property type="entry name" value="CorA soluble domain-like"/>
    <property type="match status" value="1"/>
</dbReference>
<feature type="transmembrane region" description="Helical" evidence="3">
    <location>
        <begin position="506"/>
        <end position="526"/>
    </location>
</feature>
<dbReference type="InterPro" id="IPR045861">
    <property type="entry name" value="CorA_cytoplasmic_dom"/>
</dbReference>
<dbReference type="GO" id="GO:0015095">
    <property type="term" value="F:magnesium ion transmembrane transporter activity"/>
    <property type="evidence" value="ECO:0007669"/>
    <property type="project" value="TreeGrafter"/>
</dbReference>
<comment type="subcellular location">
    <subcellularLocation>
        <location evidence="1">Cell membrane</location>
        <topology evidence="1">Multi-pass membrane protein</topology>
    </subcellularLocation>
</comment>
<dbReference type="VEuPathDB" id="FungiDB:ASPBRDRAFT_28983"/>
<evidence type="ECO:0008006" key="6">
    <source>
        <dbReference type="Google" id="ProtNLM"/>
    </source>
</evidence>
<organism evidence="4 5">
    <name type="scientific">Aspergillus brasiliensis (strain CBS 101740 / IMI 381727 / IBT 21946)</name>
    <dbReference type="NCBI Taxonomy" id="767769"/>
    <lineage>
        <taxon>Eukaryota</taxon>
        <taxon>Fungi</taxon>
        <taxon>Dikarya</taxon>
        <taxon>Ascomycota</taxon>
        <taxon>Pezizomycotina</taxon>
        <taxon>Eurotiomycetes</taxon>
        <taxon>Eurotiomycetidae</taxon>
        <taxon>Eurotiales</taxon>
        <taxon>Aspergillaceae</taxon>
        <taxon>Aspergillus</taxon>
        <taxon>Aspergillus subgen. Circumdati</taxon>
    </lineage>
</organism>
<feature type="compositionally biased region" description="Basic and acidic residues" evidence="2">
    <location>
        <begin position="146"/>
        <end position="155"/>
    </location>
</feature>
<dbReference type="AlphaFoldDB" id="A0A1L9UPY4"/>
<feature type="transmembrane region" description="Helical" evidence="3">
    <location>
        <begin position="546"/>
        <end position="567"/>
    </location>
</feature>
<dbReference type="GO" id="GO:0050897">
    <property type="term" value="F:cobalt ion binding"/>
    <property type="evidence" value="ECO:0007669"/>
    <property type="project" value="TreeGrafter"/>
</dbReference>
<evidence type="ECO:0000256" key="3">
    <source>
        <dbReference type="SAM" id="Phobius"/>
    </source>
</evidence>
<keyword evidence="5" id="KW-1185">Reference proteome</keyword>
<dbReference type="GO" id="GO:0015087">
    <property type="term" value="F:cobalt ion transmembrane transporter activity"/>
    <property type="evidence" value="ECO:0007669"/>
    <property type="project" value="TreeGrafter"/>
</dbReference>
<name>A0A1L9UPY4_ASPBC</name>
<accession>A0A1L9UPY4</accession>
<keyword evidence="3" id="KW-0472">Membrane</keyword>
<dbReference type="GeneID" id="93575078"/>
<feature type="region of interest" description="Disordered" evidence="2">
    <location>
        <begin position="123"/>
        <end position="162"/>
    </location>
</feature>
<evidence type="ECO:0000256" key="2">
    <source>
        <dbReference type="SAM" id="MobiDB-lite"/>
    </source>
</evidence>
<keyword evidence="3" id="KW-1133">Transmembrane helix</keyword>
<dbReference type="GO" id="GO:0005886">
    <property type="term" value="C:plasma membrane"/>
    <property type="evidence" value="ECO:0007669"/>
    <property type="project" value="UniProtKB-SubCell"/>
</dbReference>
<gene>
    <name evidence="4" type="ORF">ASPBRDRAFT_28983</name>
</gene>
<reference evidence="5" key="1">
    <citation type="journal article" date="2017" name="Genome Biol.">
        <title>Comparative genomics reveals high biological diversity and specific adaptations in the industrially and medically important fungal genus Aspergillus.</title>
        <authorList>
            <person name="de Vries R.P."/>
            <person name="Riley R."/>
            <person name="Wiebenga A."/>
            <person name="Aguilar-Osorio G."/>
            <person name="Amillis S."/>
            <person name="Uchima C.A."/>
            <person name="Anderluh G."/>
            <person name="Asadollahi M."/>
            <person name="Askin M."/>
            <person name="Barry K."/>
            <person name="Battaglia E."/>
            <person name="Bayram O."/>
            <person name="Benocci T."/>
            <person name="Braus-Stromeyer S.A."/>
            <person name="Caldana C."/>
            <person name="Canovas D."/>
            <person name="Cerqueira G.C."/>
            <person name="Chen F."/>
            <person name="Chen W."/>
            <person name="Choi C."/>
            <person name="Clum A."/>
            <person name="Dos Santos R.A."/>
            <person name="Damasio A.R."/>
            <person name="Diallinas G."/>
            <person name="Emri T."/>
            <person name="Fekete E."/>
            <person name="Flipphi M."/>
            <person name="Freyberg S."/>
            <person name="Gallo A."/>
            <person name="Gournas C."/>
            <person name="Habgood R."/>
            <person name="Hainaut M."/>
            <person name="Harispe M.L."/>
            <person name="Henrissat B."/>
            <person name="Hilden K.S."/>
            <person name="Hope R."/>
            <person name="Hossain A."/>
            <person name="Karabika E."/>
            <person name="Karaffa L."/>
            <person name="Karanyi Z."/>
            <person name="Krasevec N."/>
            <person name="Kuo A."/>
            <person name="Kusch H."/>
            <person name="LaButti K."/>
            <person name="Lagendijk E.L."/>
            <person name="Lapidus A."/>
            <person name="Levasseur A."/>
            <person name="Lindquist E."/>
            <person name="Lipzen A."/>
            <person name="Logrieco A.F."/>
            <person name="MacCabe A."/>
            <person name="Maekelae M.R."/>
            <person name="Malavazi I."/>
            <person name="Melin P."/>
            <person name="Meyer V."/>
            <person name="Mielnichuk N."/>
            <person name="Miskei M."/>
            <person name="Molnar A.P."/>
            <person name="Mule G."/>
            <person name="Ngan C.Y."/>
            <person name="Orejas M."/>
            <person name="Orosz E."/>
            <person name="Ouedraogo J.P."/>
            <person name="Overkamp K.M."/>
            <person name="Park H.-S."/>
            <person name="Perrone G."/>
            <person name="Piumi F."/>
            <person name="Punt P.J."/>
            <person name="Ram A.F."/>
            <person name="Ramon A."/>
            <person name="Rauscher S."/>
            <person name="Record E."/>
            <person name="Riano-Pachon D.M."/>
            <person name="Robert V."/>
            <person name="Roehrig J."/>
            <person name="Ruller R."/>
            <person name="Salamov A."/>
            <person name="Salih N.S."/>
            <person name="Samson R.A."/>
            <person name="Sandor E."/>
            <person name="Sanguinetti M."/>
            <person name="Schuetze T."/>
            <person name="Sepcic K."/>
            <person name="Shelest E."/>
            <person name="Sherlock G."/>
            <person name="Sophianopoulou V."/>
            <person name="Squina F.M."/>
            <person name="Sun H."/>
            <person name="Susca A."/>
            <person name="Todd R.B."/>
            <person name="Tsang A."/>
            <person name="Unkles S.E."/>
            <person name="van de Wiele N."/>
            <person name="van Rossen-Uffink D."/>
            <person name="Oliveira J.V."/>
            <person name="Vesth T.C."/>
            <person name="Visser J."/>
            <person name="Yu J.-H."/>
            <person name="Zhou M."/>
            <person name="Andersen M.R."/>
            <person name="Archer D.B."/>
            <person name="Baker S.E."/>
            <person name="Benoit I."/>
            <person name="Brakhage A.A."/>
            <person name="Braus G.H."/>
            <person name="Fischer R."/>
            <person name="Frisvad J.C."/>
            <person name="Goldman G.H."/>
            <person name="Houbraken J."/>
            <person name="Oakley B."/>
            <person name="Pocsi I."/>
            <person name="Scazzocchio C."/>
            <person name="Seiboth B."/>
            <person name="vanKuyk P.A."/>
            <person name="Wortman J."/>
            <person name="Dyer P.S."/>
            <person name="Grigoriev I.V."/>
        </authorList>
    </citation>
    <scope>NUCLEOTIDE SEQUENCE [LARGE SCALE GENOMIC DNA]</scope>
    <source>
        <strain evidence="5">CBS 101740 / IMI 381727 / IBT 21946</strain>
    </source>
</reference>
<dbReference type="Gene3D" id="1.20.58.340">
    <property type="entry name" value="Magnesium transport protein CorA, transmembrane region"/>
    <property type="match status" value="1"/>
</dbReference>
<dbReference type="EMBL" id="KV878682">
    <property type="protein sequence ID" value="OJJ73805.1"/>
    <property type="molecule type" value="Genomic_DNA"/>
</dbReference>
<dbReference type="PANTHER" id="PTHR46494">
    <property type="entry name" value="CORA FAMILY METAL ION TRANSPORTER (EUROFUNG)"/>
    <property type="match status" value="1"/>
</dbReference>
<proteinExistence type="predicted"/>
<keyword evidence="3" id="KW-0812">Transmembrane</keyword>
<evidence type="ECO:0000313" key="5">
    <source>
        <dbReference type="Proteomes" id="UP000184499"/>
    </source>
</evidence>
<protein>
    <recommendedName>
        <fullName evidence="6">ADP-ribosylation factor</fullName>
    </recommendedName>
</protein>